<gene>
    <name evidence="1" type="ORF">AZH43_02885</name>
</gene>
<proteinExistence type="predicted"/>
<name>A0A151XZ82_9GAMM</name>
<dbReference type="Proteomes" id="UP000076276">
    <property type="component" value="Unassembled WGS sequence"/>
</dbReference>
<dbReference type="InterPro" id="IPR009367">
    <property type="entry name" value="Elm1-like"/>
</dbReference>
<keyword evidence="2" id="KW-1185">Reference proteome</keyword>
<accession>A0A151XZ82</accession>
<dbReference type="EMBL" id="LUAW01000034">
    <property type="protein sequence ID" value="KYQ71096.1"/>
    <property type="molecule type" value="Genomic_DNA"/>
</dbReference>
<protein>
    <recommendedName>
        <fullName evidence="3">Nucleoside-diphosphate sugar epimerase</fullName>
    </recommendedName>
</protein>
<evidence type="ECO:0000313" key="1">
    <source>
        <dbReference type="EMBL" id="KYQ71096.1"/>
    </source>
</evidence>
<dbReference type="Pfam" id="PF06258">
    <property type="entry name" value="Mito_fiss_Elm1"/>
    <property type="match status" value="1"/>
</dbReference>
<comment type="caution">
    <text evidence="1">The sequence shown here is derived from an EMBL/GenBank/DDBJ whole genome shotgun (WGS) entry which is preliminary data.</text>
</comment>
<organism evidence="1 2">
    <name type="scientific">Acinetobacter pragensis</name>
    <dbReference type="NCBI Taxonomy" id="1806892"/>
    <lineage>
        <taxon>Bacteria</taxon>
        <taxon>Pseudomonadati</taxon>
        <taxon>Pseudomonadota</taxon>
        <taxon>Gammaproteobacteria</taxon>
        <taxon>Moraxellales</taxon>
        <taxon>Moraxellaceae</taxon>
        <taxon>Acinetobacter</taxon>
    </lineage>
</organism>
<sequence length="330" mass="37506">MNQNILVIHDGRNGHHNPSLAIAEILQTQYAFSIQNYKQNSMTSKRLTSLLKKASHFPWLFKLLSPLLFKSIPPNLKNTKVIVCSGMPNLIYAAYLSQRFNIPLIYAGNVRNFNAHFIDWSISAMHQECSCKQIILPTPPVLQKFSQLQNLPFSEHAVLMLGGSTTEYPFQDKDFELMIMNFIQFTQGRHLTGTIICSRRTPNLSQQSLDLMQQHAVEFKAFSKDIPIMDSLTKSHYIFVTEDSVTMLAEAIHTGRVVTSICFNEQVISSLIGKYLDQHLIQRKTAAQIKSTANIFSQIEKQDMNNRIIHEVDLASPPSQKAEYALLAKH</sequence>
<dbReference type="AlphaFoldDB" id="A0A151XZ82"/>
<evidence type="ECO:0000313" key="2">
    <source>
        <dbReference type="Proteomes" id="UP000076276"/>
    </source>
</evidence>
<dbReference type="RefSeq" id="WP_067670733.1">
    <property type="nucleotide sequence ID" value="NZ_CBCSIK010000011.1"/>
</dbReference>
<dbReference type="OrthoDB" id="1865at2"/>
<evidence type="ECO:0008006" key="3">
    <source>
        <dbReference type="Google" id="ProtNLM"/>
    </source>
</evidence>
<reference evidence="1 2" key="1">
    <citation type="submission" date="2016-03" db="EMBL/GenBank/DDBJ databases">
        <title>Acinetobacter genomospecies 28 strain ANC 4149.</title>
        <authorList>
            <person name="Radolfova-Krizova L."/>
            <person name="Nemec A."/>
        </authorList>
    </citation>
    <scope>NUCLEOTIDE SEQUENCE [LARGE SCALE GENOMIC DNA]</scope>
    <source>
        <strain evidence="1 2">ANC 4149</strain>
    </source>
</reference>